<dbReference type="HOGENOM" id="CLU_2270905_0_0_2"/>
<accession>N0BHA4</accession>
<organism evidence="1 2">
    <name type="scientific">Archaeoglobus sulfaticallidus PM70-1</name>
    <dbReference type="NCBI Taxonomy" id="387631"/>
    <lineage>
        <taxon>Archaea</taxon>
        <taxon>Methanobacteriati</taxon>
        <taxon>Methanobacteriota</taxon>
        <taxon>Archaeoglobi</taxon>
        <taxon>Archaeoglobales</taxon>
        <taxon>Archaeoglobaceae</taxon>
        <taxon>Archaeoglobus</taxon>
    </lineage>
</organism>
<dbReference type="EMBL" id="CP005290">
    <property type="protein sequence ID" value="AGK61692.1"/>
    <property type="molecule type" value="Genomic_DNA"/>
</dbReference>
<name>N0BHA4_9EURY</name>
<dbReference type="KEGG" id="ast:Asulf_01721"/>
<dbReference type="eggNOG" id="arCOG00547">
    <property type="taxonomic scope" value="Archaea"/>
</dbReference>
<evidence type="ECO:0000313" key="1">
    <source>
        <dbReference type="EMBL" id="AGK61692.1"/>
    </source>
</evidence>
<reference evidence="1 2" key="1">
    <citation type="journal article" date="2013" name="Genome Announc.">
        <title>Complete Genome Sequence of the Thermophilic and Facultatively Chemolithoautotrophic Sulfate Reducer Archaeoglobus sulfaticallidus Strain PM70-1T.</title>
        <authorList>
            <person name="Stokke R."/>
            <person name="Hocking W.P."/>
            <person name="Steinsbu B.O."/>
            <person name="Steen I.H."/>
        </authorList>
    </citation>
    <scope>NUCLEOTIDE SEQUENCE [LARGE SCALE GENOMIC DNA]</scope>
    <source>
        <strain evidence="1">PM70-1</strain>
    </source>
</reference>
<evidence type="ECO:0000313" key="2">
    <source>
        <dbReference type="Proteomes" id="UP000013307"/>
    </source>
</evidence>
<dbReference type="STRING" id="387631.Asulf_01721"/>
<gene>
    <name evidence="1" type="ORF">Asulf_01721</name>
</gene>
<sequence length="102" mass="11540">MNCKHKLNNKHVSILILLHNIMTESMNEAGFNFEHCGNIALLGESVPVMESPMSMAILKAIRYVSSIRNWFRDGILLIKRVIGDKRVLSSSRSKHIMVETSS</sequence>
<dbReference type="AlphaFoldDB" id="N0BHA4"/>
<protein>
    <submittedName>
        <fullName evidence="1">Uncharacterized protein</fullName>
    </submittedName>
</protein>
<dbReference type="Proteomes" id="UP000013307">
    <property type="component" value="Chromosome"/>
</dbReference>
<proteinExistence type="predicted"/>
<keyword evidence="2" id="KW-1185">Reference proteome</keyword>